<dbReference type="RefSeq" id="WP_245710652.1">
    <property type="nucleotide sequence ID" value="NZ_FNMZ01000009.1"/>
</dbReference>
<evidence type="ECO:0000256" key="1">
    <source>
        <dbReference type="ARBA" id="ARBA00004651"/>
    </source>
</evidence>
<evidence type="ECO:0000256" key="3">
    <source>
        <dbReference type="ARBA" id="ARBA00022692"/>
    </source>
</evidence>
<feature type="transmembrane region" description="Helical" evidence="6">
    <location>
        <begin position="146"/>
        <end position="167"/>
    </location>
</feature>
<dbReference type="PANTHER" id="PTHR35007:SF2">
    <property type="entry name" value="PILUS ASSEMBLE PROTEIN"/>
    <property type="match status" value="1"/>
</dbReference>
<dbReference type="PANTHER" id="PTHR35007">
    <property type="entry name" value="INTEGRAL MEMBRANE PROTEIN-RELATED"/>
    <property type="match status" value="1"/>
</dbReference>
<feature type="transmembrane region" description="Helical" evidence="6">
    <location>
        <begin position="297"/>
        <end position="319"/>
    </location>
</feature>
<sequence>MESINHIIDLLIETFGPMGPVWVMGGFAALLILSAAPIVFSKHSDPFARLQRDRDAMRLSGQAGARRRAEIERLRADDKPSRLSSLAPLFEPKDKKALSTAREQLIQAGYRSRAAVQTYFVARVLGAVLLAVGALLYSLLRGSEAQMLAYTVVGGMAVGYFAPNYWVTRRRGARQQEIQDGFPDALDMMLVCVEAGQSLDQALMRVADEITHAHPSLAEEFQIVSVEMRAGKERAVVLRDFANRSGVQDVGSFVTVLIQSSQFGTSIAEALRVYGAEMRDKRVMRAEEKANKLPTKLTLGTMFFTVPPLMLILIGPSLVDIMEVMAGKP</sequence>
<reference evidence="8 9" key="1">
    <citation type="submission" date="2016-10" db="EMBL/GenBank/DDBJ databases">
        <authorList>
            <person name="de Groot N.N."/>
        </authorList>
    </citation>
    <scope>NUCLEOTIDE SEQUENCE [LARGE SCALE GENOMIC DNA]</scope>
    <source>
        <strain evidence="8 9">DSM 17890</strain>
    </source>
</reference>
<evidence type="ECO:0000256" key="6">
    <source>
        <dbReference type="SAM" id="Phobius"/>
    </source>
</evidence>
<dbReference type="AlphaFoldDB" id="A0A1H3E516"/>
<organism evidence="8 9">
    <name type="scientific">Albimonas donghaensis</name>
    <dbReference type="NCBI Taxonomy" id="356660"/>
    <lineage>
        <taxon>Bacteria</taxon>
        <taxon>Pseudomonadati</taxon>
        <taxon>Pseudomonadota</taxon>
        <taxon>Alphaproteobacteria</taxon>
        <taxon>Rhodobacterales</taxon>
        <taxon>Paracoccaceae</taxon>
        <taxon>Albimonas</taxon>
    </lineage>
</organism>
<keyword evidence="3 6" id="KW-0812">Transmembrane</keyword>
<feature type="transmembrane region" description="Helical" evidence="6">
    <location>
        <begin position="120"/>
        <end position="140"/>
    </location>
</feature>
<dbReference type="EMBL" id="FNMZ01000009">
    <property type="protein sequence ID" value="SDX73700.1"/>
    <property type="molecule type" value="Genomic_DNA"/>
</dbReference>
<comment type="subcellular location">
    <subcellularLocation>
        <location evidence="1">Cell membrane</location>
        <topology evidence="1">Multi-pass membrane protein</topology>
    </subcellularLocation>
</comment>
<proteinExistence type="predicted"/>
<feature type="domain" description="Type II secretion system protein GspF" evidence="7">
    <location>
        <begin position="186"/>
        <end position="314"/>
    </location>
</feature>
<keyword evidence="9" id="KW-1185">Reference proteome</keyword>
<dbReference type="GO" id="GO:0005886">
    <property type="term" value="C:plasma membrane"/>
    <property type="evidence" value="ECO:0007669"/>
    <property type="project" value="UniProtKB-SubCell"/>
</dbReference>
<dbReference type="STRING" id="356660.SAMN05444336_10971"/>
<dbReference type="InterPro" id="IPR018076">
    <property type="entry name" value="T2SS_GspF_dom"/>
</dbReference>
<keyword evidence="5 6" id="KW-0472">Membrane</keyword>
<gene>
    <name evidence="8" type="ORF">SAMN05444336_10971</name>
</gene>
<evidence type="ECO:0000259" key="7">
    <source>
        <dbReference type="Pfam" id="PF00482"/>
    </source>
</evidence>
<protein>
    <submittedName>
        <fullName evidence="8">Tight adherence protein C</fullName>
    </submittedName>
</protein>
<evidence type="ECO:0000313" key="8">
    <source>
        <dbReference type="EMBL" id="SDX73700.1"/>
    </source>
</evidence>
<evidence type="ECO:0000256" key="5">
    <source>
        <dbReference type="ARBA" id="ARBA00023136"/>
    </source>
</evidence>
<dbReference type="Proteomes" id="UP000199118">
    <property type="component" value="Unassembled WGS sequence"/>
</dbReference>
<evidence type="ECO:0000313" key="9">
    <source>
        <dbReference type="Proteomes" id="UP000199118"/>
    </source>
</evidence>
<accession>A0A1H3E516</accession>
<keyword evidence="2" id="KW-1003">Cell membrane</keyword>
<keyword evidence="4 6" id="KW-1133">Transmembrane helix</keyword>
<evidence type="ECO:0000256" key="2">
    <source>
        <dbReference type="ARBA" id="ARBA00022475"/>
    </source>
</evidence>
<name>A0A1H3E516_9RHOB</name>
<dbReference type="Pfam" id="PF00482">
    <property type="entry name" value="T2SSF"/>
    <property type="match status" value="1"/>
</dbReference>
<evidence type="ECO:0000256" key="4">
    <source>
        <dbReference type="ARBA" id="ARBA00022989"/>
    </source>
</evidence>
<feature type="transmembrane region" description="Helical" evidence="6">
    <location>
        <begin position="20"/>
        <end position="40"/>
    </location>
</feature>